<evidence type="ECO:0000256" key="1">
    <source>
        <dbReference type="SAM" id="MobiDB-lite"/>
    </source>
</evidence>
<organism evidence="3 4">
    <name type="scientific">Bifidobacterium avesanii</name>
    <dbReference type="NCBI Taxonomy" id="1798157"/>
    <lineage>
        <taxon>Bacteria</taxon>
        <taxon>Bacillati</taxon>
        <taxon>Actinomycetota</taxon>
        <taxon>Actinomycetes</taxon>
        <taxon>Bifidobacteriales</taxon>
        <taxon>Bifidobacteriaceae</taxon>
        <taxon>Bifidobacterium</taxon>
    </lineage>
</organism>
<proteinExistence type="predicted"/>
<keyword evidence="2" id="KW-1133">Transmembrane helix</keyword>
<protein>
    <submittedName>
        <fullName evidence="3">Phosphatase PAP2 family protein</fullName>
    </submittedName>
</protein>
<dbReference type="SUPFAM" id="SSF48317">
    <property type="entry name" value="Acid phosphatase/Vanadium-dependent haloperoxidase"/>
    <property type="match status" value="1"/>
</dbReference>
<feature type="compositionally biased region" description="Polar residues" evidence="1">
    <location>
        <begin position="22"/>
        <end position="34"/>
    </location>
</feature>
<dbReference type="RefSeq" id="WP_152349859.1">
    <property type="nucleotide sequence ID" value="NZ_WBSN01000003.1"/>
</dbReference>
<reference evidence="3 4" key="1">
    <citation type="submission" date="2019-10" db="EMBL/GenBank/DDBJ databases">
        <title>Bifidobacterium from non-human primates.</title>
        <authorList>
            <person name="Modesto M."/>
        </authorList>
    </citation>
    <scope>NUCLEOTIDE SEQUENCE [LARGE SCALE GENOMIC DNA]</scope>
    <source>
        <strain evidence="3 4">TREC</strain>
    </source>
</reference>
<feature type="transmembrane region" description="Helical" evidence="2">
    <location>
        <begin position="328"/>
        <end position="349"/>
    </location>
</feature>
<evidence type="ECO:0000313" key="3">
    <source>
        <dbReference type="EMBL" id="NEG77739.1"/>
    </source>
</evidence>
<keyword evidence="2" id="KW-0472">Membrane</keyword>
<keyword evidence="4" id="KW-1185">Reference proteome</keyword>
<feature type="transmembrane region" description="Helical" evidence="2">
    <location>
        <begin position="111"/>
        <end position="131"/>
    </location>
</feature>
<feature type="transmembrane region" description="Helical" evidence="2">
    <location>
        <begin position="291"/>
        <end position="308"/>
    </location>
</feature>
<sequence length="411" mass="41809">MTDTPMSDAAAGLDSGVKPDSGMQSAPGVQSASGSLPEAPKPTFAPLDVPDPRLVDRPVVRPGAEPTSRRASRFSRASRASRFSRVAAEPSAPDILESDPFLGRPRVSSRVIAAVLGVLLLAASAGVWWLAVRTAAGQQLDDMVLGAFGGTVPGWIAGRGAVGALLKSSALMIGVAAAMGVGGLAVALLRRRWWLAGQTVGFAVVAYAAARLLKELLPRETLVRTVVTESGAPLTNTAPSGHMALTIAAGLVLLCAVPRAFRALVAVAAGAWSALVGALLIANGWHRPSDIVMAYLLVGGLALIALAFTRGSGMDRPGTRVSSVSVQVAASVLITAGAVACLYAAYVVWQFVPSLDVGPEWMAAPACATAKVAIAGCAALVFGLALALRQLTAAPLSKMGLVGAPPAPPQK</sequence>
<evidence type="ECO:0000313" key="4">
    <source>
        <dbReference type="Proteomes" id="UP000469763"/>
    </source>
</evidence>
<dbReference type="AlphaFoldDB" id="A0A7K3TGC3"/>
<keyword evidence="2" id="KW-0812">Transmembrane</keyword>
<dbReference type="Proteomes" id="UP000469763">
    <property type="component" value="Unassembled WGS sequence"/>
</dbReference>
<accession>A0A7K3TGC3</accession>
<feature type="transmembrane region" description="Helical" evidence="2">
    <location>
        <begin position="264"/>
        <end position="285"/>
    </location>
</feature>
<feature type="transmembrane region" description="Helical" evidence="2">
    <location>
        <begin position="170"/>
        <end position="189"/>
    </location>
</feature>
<dbReference type="InterPro" id="IPR036938">
    <property type="entry name" value="PAP2/HPO_sf"/>
</dbReference>
<name>A0A7K3TGC3_9BIFI</name>
<dbReference type="OrthoDB" id="3240395at2"/>
<gene>
    <name evidence="3" type="ORF">GFD22_01805</name>
</gene>
<evidence type="ECO:0000256" key="2">
    <source>
        <dbReference type="SAM" id="Phobius"/>
    </source>
</evidence>
<feature type="transmembrane region" description="Helical" evidence="2">
    <location>
        <begin position="240"/>
        <end position="257"/>
    </location>
</feature>
<dbReference type="Gene3D" id="1.20.144.10">
    <property type="entry name" value="Phosphatidic acid phosphatase type 2/haloperoxidase"/>
    <property type="match status" value="1"/>
</dbReference>
<dbReference type="EMBL" id="WHZY01000002">
    <property type="protein sequence ID" value="NEG77739.1"/>
    <property type="molecule type" value="Genomic_DNA"/>
</dbReference>
<feature type="transmembrane region" description="Helical" evidence="2">
    <location>
        <begin position="194"/>
        <end position="213"/>
    </location>
</feature>
<feature type="transmembrane region" description="Helical" evidence="2">
    <location>
        <begin position="361"/>
        <end position="388"/>
    </location>
</feature>
<comment type="caution">
    <text evidence="3">The sequence shown here is derived from an EMBL/GenBank/DDBJ whole genome shotgun (WGS) entry which is preliminary data.</text>
</comment>
<feature type="region of interest" description="Disordered" evidence="1">
    <location>
        <begin position="1"/>
        <end position="76"/>
    </location>
</feature>
<feature type="compositionally biased region" description="Basic and acidic residues" evidence="1">
    <location>
        <begin position="50"/>
        <end position="59"/>
    </location>
</feature>